<dbReference type="SUPFAM" id="SSF57716">
    <property type="entry name" value="Glucocorticoid receptor-like (DNA-binding domain)"/>
    <property type="match status" value="1"/>
</dbReference>
<gene>
    <name evidence="7" type="ORF">RN001_008333</name>
</gene>
<keyword evidence="8" id="KW-1185">Reference proteome</keyword>
<dbReference type="GO" id="GO:0003677">
    <property type="term" value="F:DNA binding"/>
    <property type="evidence" value="ECO:0007669"/>
    <property type="project" value="UniProtKB-UniRule"/>
</dbReference>
<keyword evidence="3" id="KW-0862">Zinc</keyword>
<feature type="domain" description="THAP-type" evidence="6">
    <location>
        <begin position="1"/>
        <end position="83"/>
    </location>
</feature>
<dbReference type="EMBL" id="JARPUR010000003">
    <property type="protein sequence ID" value="KAK4880187.1"/>
    <property type="molecule type" value="Genomic_DNA"/>
</dbReference>
<keyword evidence="1" id="KW-0479">Metal-binding</keyword>
<dbReference type="SMART" id="SM00980">
    <property type="entry name" value="THAP"/>
    <property type="match status" value="1"/>
</dbReference>
<evidence type="ECO:0000256" key="5">
    <source>
        <dbReference type="PROSITE-ProRule" id="PRU00309"/>
    </source>
</evidence>
<dbReference type="Pfam" id="PF05485">
    <property type="entry name" value="THAP"/>
    <property type="match status" value="1"/>
</dbReference>
<sequence>MVLYRPCAILGCKDKTSTRHRFPNPKKDKNRYDEWIRICGNAKWVTLNPATVYLSQRVCHIHFQKSDYASNMYIKRTSLPTLHIPNNTMISLQLLITTEMSLQQKGLSCSFHKGERNEFTNNPQQITLHFFSDNVKH</sequence>
<organism evidence="7 8">
    <name type="scientific">Aquatica leii</name>
    <dbReference type="NCBI Taxonomy" id="1421715"/>
    <lineage>
        <taxon>Eukaryota</taxon>
        <taxon>Metazoa</taxon>
        <taxon>Ecdysozoa</taxon>
        <taxon>Arthropoda</taxon>
        <taxon>Hexapoda</taxon>
        <taxon>Insecta</taxon>
        <taxon>Pterygota</taxon>
        <taxon>Neoptera</taxon>
        <taxon>Endopterygota</taxon>
        <taxon>Coleoptera</taxon>
        <taxon>Polyphaga</taxon>
        <taxon>Elateriformia</taxon>
        <taxon>Elateroidea</taxon>
        <taxon>Lampyridae</taxon>
        <taxon>Luciolinae</taxon>
        <taxon>Aquatica</taxon>
    </lineage>
</organism>
<evidence type="ECO:0000256" key="4">
    <source>
        <dbReference type="ARBA" id="ARBA00023125"/>
    </source>
</evidence>
<proteinExistence type="predicted"/>
<comment type="caution">
    <text evidence="7">The sequence shown here is derived from an EMBL/GenBank/DDBJ whole genome shotgun (WGS) entry which is preliminary data.</text>
</comment>
<protein>
    <recommendedName>
        <fullName evidence="6">THAP-type domain-containing protein</fullName>
    </recommendedName>
</protein>
<evidence type="ECO:0000313" key="7">
    <source>
        <dbReference type="EMBL" id="KAK4880187.1"/>
    </source>
</evidence>
<keyword evidence="2 5" id="KW-0863">Zinc-finger</keyword>
<reference evidence="8" key="1">
    <citation type="submission" date="2023-01" db="EMBL/GenBank/DDBJ databases">
        <title>Key to firefly adult light organ development and bioluminescence: homeobox transcription factors regulate luciferase expression and transportation to peroxisome.</title>
        <authorList>
            <person name="Fu X."/>
        </authorList>
    </citation>
    <scope>NUCLEOTIDE SEQUENCE [LARGE SCALE GENOMIC DNA]</scope>
</reference>
<evidence type="ECO:0000256" key="2">
    <source>
        <dbReference type="ARBA" id="ARBA00022771"/>
    </source>
</evidence>
<evidence type="ECO:0000256" key="1">
    <source>
        <dbReference type="ARBA" id="ARBA00022723"/>
    </source>
</evidence>
<keyword evidence="4 5" id="KW-0238">DNA-binding</keyword>
<accession>A0AAN7SGK9</accession>
<dbReference type="GO" id="GO:0008270">
    <property type="term" value="F:zinc ion binding"/>
    <property type="evidence" value="ECO:0007669"/>
    <property type="project" value="UniProtKB-KW"/>
</dbReference>
<dbReference type="AlphaFoldDB" id="A0AAN7SGK9"/>
<evidence type="ECO:0000313" key="8">
    <source>
        <dbReference type="Proteomes" id="UP001353858"/>
    </source>
</evidence>
<dbReference type="PROSITE" id="PS50950">
    <property type="entry name" value="ZF_THAP"/>
    <property type="match status" value="1"/>
</dbReference>
<name>A0AAN7SGK9_9COLE</name>
<dbReference type="InterPro" id="IPR006612">
    <property type="entry name" value="THAP_Znf"/>
</dbReference>
<evidence type="ECO:0000256" key="3">
    <source>
        <dbReference type="ARBA" id="ARBA00022833"/>
    </source>
</evidence>
<evidence type="ECO:0000259" key="6">
    <source>
        <dbReference type="PROSITE" id="PS50950"/>
    </source>
</evidence>
<dbReference type="Proteomes" id="UP001353858">
    <property type="component" value="Unassembled WGS sequence"/>
</dbReference>